<proteinExistence type="predicted"/>
<reference evidence="1" key="1">
    <citation type="journal article" date="2023" name="bioRxiv">
        <title>Improved chromosome-level genome assembly for marigold (Tagetes erecta).</title>
        <authorList>
            <person name="Jiang F."/>
            <person name="Yuan L."/>
            <person name="Wang S."/>
            <person name="Wang H."/>
            <person name="Xu D."/>
            <person name="Wang A."/>
            <person name="Fan W."/>
        </authorList>
    </citation>
    <scope>NUCLEOTIDE SEQUENCE</scope>
    <source>
        <strain evidence="1">WSJ</strain>
        <tissue evidence="1">Leaf</tissue>
    </source>
</reference>
<sequence>MMRVISSNNITNFPEDEADDKNACAKLLQSVCIFKSLCTCSFKPNITQKQIKWKPSAAEICDVPIHRSSLLWK</sequence>
<organism evidence="1 2">
    <name type="scientific">Tagetes erecta</name>
    <name type="common">African marigold</name>
    <dbReference type="NCBI Taxonomy" id="13708"/>
    <lineage>
        <taxon>Eukaryota</taxon>
        <taxon>Viridiplantae</taxon>
        <taxon>Streptophyta</taxon>
        <taxon>Embryophyta</taxon>
        <taxon>Tracheophyta</taxon>
        <taxon>Spermatophyta</taxon>
        <taxon>Magnoliopsida</taxon>
        <taxon>eudicotyledons</taxon>
        <taxon>Gunneridae</taxon>
        <taxon>Pentapetalae</taxon>
        <taxon>asterids</taxon>
        <taxon>campanulids</taxon>
        <taxon>Asterales</taxon>
        <taxon>Asteraceae</taxon>
        <taxon>Asteroideae</taxon>
        <taxon>Heliantheae alliance</taxon>
        <taxon>Tageteae</taxon>
        <taxon>Tagetes</taxon>
    </lineage>
</organism>
<dbReference type="Proteomes" id="UP001229421">
    <property type="component" value="Unassembled WGS sequence"/>
</dbReference>
<comment type="caution">
    <text evidence="1">The sequence shown here is derived from an EMBL/GenBank/DDBJ whole genome shotgun (WGS) entry which is preliminary data.</text>
</comment>
<dbReference type="EMBL" id="JAUHHV010000002">
    <property type="protein sequence ID" value="KAK1431282.1"/>
    <property type="molecule type" value="Genomic_DNA"/>
</dbReference>
<gene>
    <name evidence="1" type="ORF">QVD17_07738</name>
</gene>
<protein>
    <submittedName>
        <fullName evidence="1">Uncharacterized protein</fullName>
    </submittedName>
</protein>
<evidence type="ECO:0000313" key="2">
    <source>
        <dbReference type="Proteomes" id="UP001229421"/>
    </source>
</evidence>
<name>A0AAD8P473_TARER</name>
<dbReference type="AlphaFoldDB" id="A0AAD8P473"/>
<accession>A0AAD8P473</accession>
<keyword evidence="2" id="KW-1185">Reference proteome</keyword>
<evidence type="ECO:0000313" key="1">
    <source>
        <dbReference type="EMBL" id="KAK1431282.1"/>
    </source>
</evidence>